<dbReference type="EMBL" id="KK365210">
    <property type="protein sequence ID" value="KCZ80018.1"/>
    <property type="molecule type" value="Genomic_DNA"/>
</dbReference>
<gene>
    <name evidence="1" type="ORF">H312_02575</name>
</gene>
<dbReference type="VEuPathDB" id="MicrosporidiaDB:H312_02575"/>
<evidence type="ECO:0000313" key="2">
    <source>
        <dbReference type="Proteomes" id="UP000030655"/>
    </source>
</evidence>
<keyword evidence="2" id="KW-1185">Reference proteome</keyword>
<accession>A0A059EYB6</accession>
<dbReference type="AlphaFoldDB" id="A0A059EYB6"/>
<protein>
    <submittedName>
        <fullName evidence="1">Uncharacterized protein</fullName>
    </submittedName>
</protein>
<dbReference type="OrthoDB" id="10350906at2759"/>
<proteinExistence type="predicted"/>
<reference evidence="2" key="1">
    <citation type="submission" date="2013-02" db="EMBL/GenBank/DDBJ databases">
        <authorList>
            <consortium name="The Broad Institute Genome Sequencing Platform"/>
            <person name="Cuomo C."/>
            <person name="Becnel J."/>
            <person name="Sanscrainte N."/>
            <person name="Walker B."/>
            <person name="Young S.K."/>
            <person name="Zeng Q."/>
            <person name="Gargeya S."/>
            <person name="Fitzgerald M."/>
            <person name="Haas B."/>
            <person name="Abouelleil A."/>
            <person name="Alvarado L."/>
            <person name="Arachchi H.M."/>
            <person name="Berlin A.M."/>
            <person name="Chapman S.B."/>
            <person name="Dewar J."/>
            <person name="Goldberg J."/>
            <person name="Griggs A."/>
            <person name="Gujja S."/>
            <person name="Hansen M."/>
            <person name="Howarth C."/>
            <person name="Imamovic A."/>
            <person name="Larimer J."/>
            <person name="McCowan C."/>
            <person name="Murphy C."/>
            <person name="Neiman D."/>
            <person name="Pearson M."/>
            <person name="Priest M."/>
            <person name="Roberts A."/>
            <person name="Saif S."/>
            <person name="Shea T."/>
            <person name="Sisk P."/>
            <person name="Sykes S."/>
            <person name="Wortman J."/>
            <person name="Nusbaum C."/>
            <person name="Birren B."/>
        </authorList>
    </citation>
    <scope>NUCLEOTIDE SEQUENCE [LARGE SCALE GENOMIC DNA]</scope>
    <source>
        <strain evidence="2">PRA339</strain>
    </source>
</reference>
<evidence type="ECO:0000313" key="1">
    <source>
        <dbReference type="EMBL" id="KCZ80018.1"/>
    </source>
</evidence>
<name>A0A059EYB6_9MICR</name>
<sequence>MKILYFLLLLNGQSVNHSKIDSSFKKIDFNEIKKQIKKIEPYLGIFVHLVKELEELRLFMINYLTDFKKIYDNSLDIIKDMQKISMINSCYFDLLRYNQQLYKKIFDIFVNNIVNAYAKMRKELNLIIHLNQKYDSLNNSYDIMGSLSCLIKNLEEEFDLVLDTHSNFFDSTEDIRKYFEVNNFLSSTVFIKDRFLNEDLRAYIGSVVDHHIQTQAIVNNLEELLKNLKTLCAILEYSRLVFKKNIPWKEKIQKNNLIKRFNSINQKRDYFKNILHYNNKLPFISHSRNIYQDKSSSRSNSLFSEYSIPFFEFTSDKNINNMFIKYYFEIYGIRGILNSYMAQNYRQIEENTKLKDIKGYGNIYHIKDSKMEELFTFKISYRSIEYFLMSFPKFLEEYVKKLKYYFKKVYLPFIKNLNSEYEHIKSLINLSLRHNVSKKYYFERSELMNIVSPYFVDFYTVIEKINNLQSKISQCSFNLWNKVQNFNNAAFSLYFQIYFKMMESKMFFTEEKLLKMKNIGVFLNEKFNSKKLIEENLGIHNLKILSQYEKELENKIFIYLLKKYLNF</sequence>
<dbReference type="HOGENOM" id="CLU_480552_0_0_1"/>
<organism evidence="1 2">
    <name type="scientific">Anncaliia algerae PRA339</name>
    <dbReference type="NCBI Taxonomy" id="1288291"/>
    <lineage>
        <taxon>Eukaryota</taxon>
        <taxon>Fungi</taxon>
        <taxon>Fungi incertae sedis</taxon>
        <taxon>Microsporidia</taxon>
        <taxon>Tubulinosematoidea</taxon>
        <taxon>Tubulinosematidae</taxon>
        <taxon>Anncaliia</taxon>
    </lineage>
</organism>
<dbReference type="Proteomes" id="UP000030655">
    <property type="component" value="Unassembled WGS sequence"/>
</dbReference>
<reference evidence="1 2" key="2">
    <citation type="submission" date="2014-03" db="EMBL/GenBank/DDBJ databases">
        <title>The Genome Sequence of Anncaliia algerae insect isolate PRA339.</title>
        <authorList>
            <consortium name="The Broad Institute Genome Sequencing Platform"/>
            <consortium name="The Broad Institute Genome Sequencing Center for Infectious Disease"/>
            <person name="Cuomo C."/>
            <person name="Becnel J."/>
            <person name="Sanscrainte N."/>
            <person name="Walker B."/>
            <person name="Young S.K."/>
            <person name="Zeng Q."/>
            <person name="Gargeya S."/>
            <person name="Fitzgerald M."/>
            <person name="Haas B."/>
            <person name="Abouelleil A."/>
            <person name="Alvarado L."/>
            <person name="Arachchi H.M."/>
            <person name="Berlin A.M."/>
            <person name="Chapman S.B."/>
            <person name="Dewar J."/>
            <person name="Goldberg J."/>
            <person name="Griggs A."/>
            <person name="Gujja S."/>
            <person name="Hansen M."/>
            <person name="Howarth C."/>
            <person name="Imamovic A."/>
            <person name="Larimer J."/>
            <person name="McCowan C."/>
            <person name="Murphy C."/>
            <person name="Neiman D."/>
            <person name="Pearson M."/>
            <person name="Priest M."/>
            <person name="Roberts A."/>
            <person name="Saif S."/>
            <person name="Shea T."/>
            <person name="Sisk P."/>
            <person name="Sykes S."/>
            <person name="Wortman J."/>
            <person name="Nusbaum C."/>
            <person name="Birren B."/>
        </authorList>
    </citation>
    <scope>NUCLEOTIDE SEQUENCE [LARGE SCALE GENOMIC DNA]</scope>
    <source>
        <strain evidence="1 2">PRA339</strain>
    </source>
</reference>